<dbReference type="Proteomes" id="UP000075766">
    <property type="component" value="Unassembled WGS sequence"/>
</dbReference>
<name>A0ABR5VER9_MARGR</name>
<evidence type="ECO:0000313" key="1">
    <source>
        <dbReference type="EMBL" id="KXX64027.1"/>
    </source>
</evidence>
<keyword evidence="2" id="KW-1185">Reference proteome</keyword>
<accession>A0ABR5VER9</accession>
<evidence type="ECO:0008006" key="3">
    <source>
        <dbReference type="Google" id="ProtNLM"/>
    </source>
</evidence>
<evidence type="ECO:0000313" key="2">
    <source>
        <dbReference type="Proteomes" id="UP000075766"/>
    </source>
</evidence>
<proteinExistence type="predicted"/>
<dbReference type="InterPro" id="IPR009279">
    <property type="entry name" value="Portal_Mu"/>
</dbReference>
<organism evidence="1 2">
    <name type="scientific">Marichromatium gracile</name>
    <name type="common">Chromatium gracile</name>
    <dbReference type="NCBI Taxonomy" id="1048"/>
    <lineage>
        <taxon>Bacteria</taxon>
        <taxon>Pseudomonadati</taxon>
        <taxon>Pseudomonadota</taxon>
        <taxon>Gammaproteobacteria</taxon>
        <taxon>Chromatiales</taxon>
        <taxon>Chromatiaceae</taxon>
        <taxon>Marichromatium</taxon>
    </lineage>
</organism>
<gene>
    <name evidence="1" type="ORF">AY586_14965</name>
</gene>
<comment type="caution">
    <text evidence="1">The sequence shown here is derived from an EMBL/GenBank/DDBJ whole genome shotgun (WGS) entry which is preliminary data.</text>
</comment>
<sequence>MAEPTILGADGAPLRRTPARRALSRPHATPTTTGVRRLWDAASIASGLTPERLARVLRQVDEGEADAYLRLALEMEQRDAHYRSVLGTRKRAVTRLPVTVEAASDAAADVALADEVRALVRAPGFRAMLAHLLDGLGKGVAAVELRWDTSRAPWAPRDHRDPASGDRVRGYAWIDPRWFRYDRHDGRTLRLRDAAAPLEGLPLPPYRYLIHEPELMSGPALGRGLARVAAVAYMAKSYTLKDWLAFAEVYGMPIRIGKWGPSATEEDIATLVGAVANLGSDAAAAIPDSMQIELVQASAAGAGDQVFARLAEWADRQISKAVLGQTASADGTPGALGNQQAQDEVRDDIRDADAEELADTLNRDLVGAYLALNHGPIDPEAAPAIVIRAKEPEDIRALSEALAALVPLGLRVEASVVRDRLGLPEPATGKGVELLGRGGAGTGD</sequence>
<protein>
    <recommendedName>
        <fullName evidence="3">Phage gp29-like protein</fullName>
    </recommendedName>
</protein>
<reference evidence="1 2" key="1">
    <citation type="submission" date="2016-02" db="EMBL/GenBank/DDBJ databases">
        <title>Genome sequence of Marichromatium gracile YL-28, a purple sulfur bacterium.</title>
        <authorList>
            <person name="Zhao C."/>
            <person name="Hong X."/>
            <person name="Chen S."/>
            <person name="Yang S."/>
        </authorList>
    </citation>
    <scope>NUCLEOTIDE SEQUENCE [LARGE SCALE GENOMIC DNA]</scope>
    <source>
        <strain evidence="1 2">YL28</strain>
    </source>
</reference>
<dbReference type="Pfam" id="PF06074">
    <property type="entry name" value="Portal_Mu"/>
    <property type="match status" value="1"/>
</dbReference>
<dbReference type="RefSeq" id="WP_062276246.1">
    <property type="nucleotide sequence ID" value="NZ_LSYU01000067.1"/>
</dbReference>
<dbReference type="EMBL" id="LSYU01000067">
    <property type="protein sequence ID" value="KXX64027.1"/>
    <property type="molecule type" value="Genomic_DNA"/>
</dbReference>